<accession>A0ABD0KGP9</accession>
<gene>
    <name evidence="1" type="ORF">BaRGS_00022636</name>
</gene>
<keyword evidence="2" id="KW-1185">Reference proteome</keyword>
<evidence type="ECO:0000313" key="2">
    <source>
        <dbReference type="Proteomes" id="UP001519460"/>
    </source>
</evidence>
<protein>
    <submittedName>
        <fullName evidence="1">Uncharacterized protein</fullName>
    </submittedName>
</protein>
<reference evidence="1 2" key="1">
    <citation type="journal article" date="2023" name="Sci. Data">
        <title>Genome assembly of the Korean intertidal mud-creeper Batillaria attramentaria.</title>
        <authorList>
            <person name="Patra A.K."/>
            <person name="Ho P.T."/>
            <person name="Jun S."/>
            <person name="Lee S.J."/>
            <person name="Kim Y."/>
            <person name="Won Y.J."/>
        </authorList>
    </citation>
    <scope>NUCLEOTIDE SEQUENCE [LARGE SCALE GENOMIC DNA]</scope>
    <source>
        <strain evidence="1">Wonlab-2016</strain>
    </source>
</reference>
<dbReference type="Proteomes" id="UP001519460">
    <property type="component" value="Unassembled WGS sequence"/>
</dbReference>
<proteinExistence type="predicted"/>
<comment type="caution">
    <text evidence="1">The sequence shown here is derived from an EMBL/GenBank/DDBJ whole genome shotgun (WGS) entry which is preliminary data.</text>
</comment>
<sequence>MFLCAADATQPKPALIRFPHLIDAMAPWAVHYRKPEKRSTPRNISSLCGQICQQRHLAALVHPLISYSAIAHRSGL</sequence>
<organism evidence="1 2">
    <name type="scientific">Batillaria attramentaria</name>
    <dbReference type="NCBI Taxonomy" id="370345"/>
    <lineage>
        <taxon>Eukaryota</taxon>
        <taxon>Metazoa</taxon>
        <taxon>Spiralia</taxon>
        <taxon>Lophotrochozoa</taxon>
        <taxon>Mollusca</taxon>
        <taxon>Gastropoda</taxon>
        <taxon>Caenogastropoda</taxon>
        <taxon>Sorbeoconcha</taxon>
        <taxon>Cerithioidea</taxon>
        <taxon>Batillariidae</taxon>
        <taxon>Batillaria</taxon>
    </lineage>
</organism>
<name>A0ABD0KGP9_9CAEN</name>
<dbReference type="EMBL" id="JACVVK020000183">
    <property type="protein sequence ID" value="KAK7486170.1"/>
    <property type="molecule type" value="Genomic_DNA"/>
</dbReference>
<dbReference type="AlphaFoldDB" id="A0ABD0KGP9"/>
<evidence type="ECO:0000313" key="1">
    <source>
        <dbReference type="EMBL" id="KAK7486170.1"/>
    </source>
</evidence>